<keyword evidence="1" id="KW-1133">Transmembrane helix</keyword>
<organism evidence="3 4">
    <name type="scientific">Radiobacillus deserti</name>
    <dbReference type="NCBI Taxonomy" id="2594883"/>
    <lineage>
        <taxon>Bacteria</taxon>
        <taxon>Bacillati</taxon>
        <taxon>Bacillota</taxon>
        <taxon>Bacilli</taxon>
        <taxon>Bacillales</taxon>
        <taxon>Bacillaceae</taxon>
        <taxon>Radiobacillus</taxon>
    </lineage>
</organism>
<keyword evidence="1" id="KW-0812">Transmembrane</keyword>
<dbReference type="AlphaFoldDB" id="A0A516KJ03"/>
<dbReference type="RefSeq" id="WP_143895778.1">
    <property type="nucleotide sequence ID" value="NZ_CP041666.1"/>
</dbReference>
<evidence type="ECO:0000256" key="1">
    <source>
        <dbReference type="SAM" id="Phobius"/>
    </source>
</evidence>
<evidence type="ECO:0000313" key="3">
    <source>
        <dbReference type="EMBL" id="QDP41336.1"/>
    </source>
</evidence>
<dbReference type="InterPro" id="IPR047793">
    <property type="entry name" value="LiaF_C"/>
</dbReference>
<dbReference type="KEGG" id="aqt:FN924_14765"/>
<keyword evidence="4" id="KW-1185">Reference proteome</keyword>
<feature type="transmembrane region" description="Helical" evidence="1">
    <location>
        <begin position="12"/>
        <end position="45"/>
    </location>
</feature>
<gene>
    <name evidence="3" type="ORF">FN924_14765</name>
</gene>
<dbReference type="InterPro" id="IPR016975">
    <property type="entry name" value="Cell_wall_LiaF"/>
</dbReference>
<dbReference type="Proteomes" id="UP000315215">
    <property type="component" value="Chromosome"/>
</dbReference>
<evidence type="ECO:0000259" key="2">
    <source>
        <dbReference type="Pfam" id="PF09922"/>
    </source>
</evidence>
<protein>
    <submittedName>
        <fullName evidence="3">Cell wall-active antibiotics response protein</fullName>
    </submittedName>
</protein>
<keyword evidence="1" id="KW-0472">Membrane</keyword>
<reference evidence="3 4" key="1">
    <citation type="submission" date="2019-07" db="EMBL/GenBank/DDBJ databases">
        <authorList>
            <person name="Li J."/>
        </authorList>
    </citation>
    <scope>NUCLEOTIDE SEQUENCE [LARGE SCALE GENOMIC DNA]</scope>
    <source>
        <strain evidence="3 4">TKL69</strain>
    </source>
</reference>
<feature type="domain" description="Cell wall-active antibiotics response LiaF-like C-terminal" evidence="2">
    <location>
        <begin position="126"/>
        <end position="239"/>
    </location>
</feature>
<proteinExistence type="predicted"/>
<accession>A0A516KJ03</accession>
<feature type="transmembrane region" description="Helical" evidence="1">
    <location>
        <begin position="57"/>
        <end position="89"/>
    </location>
</feature>
<dbReference type="GO" id="GO:0016020">
    <property type="term" value="C:membrane"/>
    <property type="evidence" value="ECO:0007669"/>
    <property type="project" value="InterPro"/>
</dbReference>
<evidence type="ECO:0000313" key="4">
    <source>
        <dbReference type="Proteomes" id="UP000315215"/>
    </source>
</evidence>
<dbReference type="InterPro" id="IPR024425">
    <property type="entry name" value="LiaF-like_C"/>
</dbReference>
<dbReference type="Pfam" id="PF09922">
    <property type="entry name" value="LiaF-like_C"/>
    <property type="match status" value="1"/>
</dbReference>
<dbReference type="EMBL" id="CP041666">
    <property type="protein sequence ID" value="QDP41336.1"/>
    <property type="molecule type" value="Genomic_DNA"/>
</dbReference>
<dbReference type="OrthoDB" id="2351415at2"/>
<dbReference type="PIRSF" id="PIRSF031509">
    <property type="entry name" value="Cell_wall_LiaF/YvqF"/>
    <property type="match status" value="1"/>
</dbReference>
<name>A0A516KJ03_9BACI</name>
<sequence length="242" mass="28195">MRQKKNFNVVEILLIVTAVIFLYEFVILDTGLLILVAIFSIGVYVGKNNFKKMWGKVLFWSSIIIIFLTIMETFAFKLFALSILSYFLYKLYKSRQEPYQFRPEFDHIIDQDETLQKKSTLFTNRWFGSQYTKASAYEWTDVNIQSGIGDTVIDLSYTVIPKDPPIVSIRNVAGTIQILVPYDVEVSVQHSVLFGSLRIFNYMEENMWNKVVHFKTDQFEDSSQKVKIFTSTLIGKIEVKRV</sequence>
<dbReference type="NCBIfam" id="NF040535">
    <property type="entry name" value="LiaF_C_term"/>
    <property type="match status" value="1"/>
</dbReference>